<dbReference type="InterPro" id="IPR016181">
    <property type="entry name" value="Acyl_CoA_acyltransferase"/>
</dbReference>
<accession>A0A645HJY8</accession>
<proteinExistence type="predicted"/>
<dbReference type="Gene3D" id="3.40.630.30">
    <property type="match status" value="1"/>
</dbReference>
<dbReference type="SUPFAM" id="SSF55729">
    <property type="entry name" value="Acyl-CoA N-acyltransferases (Nat)"/>
    <property type="match status" value="1"/>
</dbReference>
<dbReference type="GO" id="GO:0016747">
    <property type="term" value="F:acyltransferase activity, transferring groups other than amino-acyl groups"/>
    <property type="evidence" value="ECO:0007669"/>
    <property type="project" value="InterPro"/>
</dbReference>
<dbReference type="PANTHER" id="PTHR43792">
    <property type="entry name" value="GNAT FAMILY, PUTATIVE (AFU_ORTHOLOGUE AFUA_3G00765)-RELATED-RELATED"/>
    <property type="match status" value="1"/>
</dbReference>
<dbReference type="EMBL" id="VSSQ01089838">
    <property type="protein sequence ID" value="MPN35953.1"/>
    <property type="molecule type" value="Genomic_DNA"/>
</dbReference>
<organism evidence="2">
    <name type="scientific">bioreactor metagenome</name>
    <dbReference type="NCBI Taxonomy" id="1076179"/>
    <lineage>
        <taxon>unclassified sequences</taxon>
        <taxon>metagenomes</taxon>
        <taxon>ecological metagenomes</taxon>
    </lineage>
</organism>
<dbReference type="InterPro" id="IPR000182">
    <property type="entry name" value="GNAT_dom"/>
</dbReference>
<evidence type="ECO:0000313" key="2">
    <source>
        <dbReference type="EMBL" id="MPN35953.1"/>
    </source>
</evidence>
<dbReference type="PANTHER" id="PTHR43792:SF16">
    <property type="entry name" value="N-ACETYLTRANSFERASE DOMAIN-CONTAINING PROTEIN"/>
    <property type="match status" value="1"/>
</dbReference>
<dbReference type="Pfam" id="PF13302">
    <property type="entry name" value="Acetyltransf_3"/>
    <property type="match status" value="1"/>
</dbReference>
<gene>
    <name evidence="2" type="ORF">SDC9_183458</name>
</gene>
<reference evidence="2" key="1">
    <citation type="submission" date="2019-08" db="EMBL/GenBank/DDBJ databases">
        <authorList>
            <person name="Kucharzyk K."/>
            <person name="Murdoch R.W."/>
            <person name="Higgins S."/>
            <person name="Loffler F."/>
        </authorList>
    </citation>
    <scope>NUCLEOTIDE SEQUENCE</scope>
</reference>
<dbReference type="InterPro" id="IPR051531">
    <property type="entry name" value="N-acetyltransferase"/>
</dbReference>
<feature type="domain" description="N-acetyltransferase" evidence="1">
    <location>
        <begin position="1"/>
        <end position="138"/>
    </location>
</feature>
<dbReference type="AlphaFoldDB" id="A0A645HJY8"/>
<dbReference type="PROSITE" id="PS51186">
    <property type="entry name" value="GNAT"/>
    <property type="match status" value="1"/>
</dbReference>
<comment type="caution">
    <text evidence="2">The sequence shown here is derived from an EMBL/GenBank/DDBJ whole genome shotgun (WGS) entry which is preliminary data.</text>
</comment>
<protein>
    <recommendedName>
        <fullName evidence="1">N-acetyltransferase domain-containing protein</fullName>
    </recommendedName>
</protein>
<name>A0A645HJY8_9ZZZZ</name>
<sequence>MRFIPNSDFEWTHEKLQAKYGKINQDYENGFGIFVVEIKNENRIIGEAGLFNSFQNLKHLELGYILDNKFWGQGYGSEICQSLIDYGFKKLKLSKLTARMFKQNIASIKVSEKCGMKVIQQGKTDSGEDFYEYEIEII</sequence>
<dbReference type="CDD" id="cd04301">
    <property type="entry name" value="NAT_SF"/>
    <property type="match status" value="1"/>
</dbReference>
<evidence type="ECO:0000259" key="1">
    <source>
        <dbReference type="PROSITE" id="PS51186"/>
    </source>
</evidence>